<dbReference type="STRING" id="1765722.AT728_26865"/>
<dbReference type="CDD" id="cd05282">
    <property type="entry name" value="ETR_like"/>
    <property type="match status" value="1"/>
</dbReference>
<accession>A0A0W7WWY9</accession>
<dbReference type="Proteomes" id="UP000054804">
    <property type="component" value="Unassembled WGS sequence"/>
</dbReference>
<dbReference type="InterPro" id="IPR013154">
    <property type="entry name" value="ADH-like_N"/>
</dbReference>
<keyword evidence="1" id="KW-0521">NADP</keyword>
<dbReference type="Pfam" id="PF08240">
    <property type="entry name" value="ADH_N"/>
    <property type="match status" value="1"/>
</dbReference>
<dbReference type="GO" id="GO:0016651">
    <property type="term" value="F:oxidoreductase activity, acting on NAD(P)H"/>
    <property type="evidence" value="ECO:0007669"/>
    <property type="project" value="TreeGrafter"/>
</dbReference>
<dbReference type="Pfam" id="PF13602">
    <property type="entry name" value="ADH_zinc_N_2"/>
    <property type="match status" value="1"/>
</dbReference>
<dbReference type="AlphaFoldDB" id="A0A0W7WWY9"/>
<dbReference type="SUPFAM" id="SSF51735">
    <property type="entry name" value="NAD(P)-binding Rossmann-fold domains"/>
    <property type="match status" value="1"/>
</dbReference>
<evidence type="ECO:0000259" key="3">
    <source>
        <dbReference type="SMART" id="SM00829"/>
    </source>
</evidence>
<dbReference type="PANTHER" id="PTHR48106:SF18">
    <property type="entry name" value="QUINONE OXIDOREDUCTASE PIG3"/>
    <property type="match status" value="1"/>
</dbReference>
<dbReference type="GO" id="GO:0070402">
    <property type="term" value="F:NADPH binding"/>
    <property type="evidence" value="ECO:0007669"/>
    <property type="project" value="TreeGrafter"/>
</dbReference>
<dbReference type="RefSeq" id="WP_058850652.1">
    <property type="nucleotide sequence ID" value="NZ_LOCL01000048.1"/>
</dbReference>
<comment type="caution">
    <text evidence="4">The sequence shown here is derived from an EMBL/GenBank/DDBJ whole genome shotgun (WGS) entry which is preliminary data.</text>
</comment>
<dbReference type="InterPro" id="IPR011032">
    <property type="entry name" value="GroES-like_sf"/>
</dbReference>
<dbReference type="EMBL" id="LOCL01000048">
    <property type="protein sequence ID" value="KUF15089.1"/>
    <property type="molecule type" value="Genomic_DNA"/>
</dbReference>
<organism evidence="4 5">
    <name type="scientific">Streptomyces silvensis</name>
    <dbReference type="NCBI Taxonomy" id="1765722"/>
    <lineage>
        <taxon>Bacteria</taxon>
        <taxon>Bacillati</taxon>
        <taxon>Actinomycetota</taxon>
        <taxon>Actinomycetes</taxon>
        <taxon>Kitasatosporales</taxon>
        <taxon>Streptomycetaceae</taxon>
        <taxon>Streptomyces</taxon>
    </lineage>
</organism>
<keyword evidence="2" id="KW-0560">Oxidoreductase</keyword>
<dbReference type="OrthoDB" id="9792162at2"/>
<sequence length="331" mass="34703">MLAVVADSPGPLAGALVVRDVDAPTAPGPGEVLVRMLVSTVNPSDAVTVSGAYGSRTAFPMVPGFEGVGVIASAGPGVPAGAVGQRVLPLGAAGNWQQYKRLAHSWCVPVPDDLPDEVACFAYINPLTATLMVERFCRSGARNAVVTAATSAIAQHLAELLTDRGVKPVGVVRGTPGRAVADPTRWQTVVRTDEPGWRERLRAAIGPRGVDVAFDCVGGDVGGDVCALTADDGVFVHYGLLSGRPLPTTCSTRQSGPRVELFRLRDTVQNDGDGTGRHLSRLFAPVFENLRRGRLRTTVGTRVGLSDLPRHLELPDSGRVGKILIEIGARG</sequence>
<feature type="domain" description="Enoyl reductase (ER)" evidence="3">
    <location>
        <begin position="10"/>
        <end position="325"/>
    </location>
</feature>
<evidence type="ECO:0000256" key="2">
    <source>
        <dbReference type="ARBA" id="ARBA00023002"/>
    </source>
</evidence>
<dbReference type="InterPro" id="IPR036291">
    <property type="entry name" value="NAD(P)-bd_dom_sf"/>
</dbReference>
<keyword evidence="5" id="KW-1185">Reference proteome</keyword>
<evidence type="ECO:0000313" key="4">
    <source>
        <dbReference type="EMBL" id="KUF15089.1"/>
    </source>
</evidence>
<gene>
    <name evidence="4" type="ORF">AT728_26865</name>
</gene>
<dbReference type="Gene3D" id="3.40.50.720">
    <property type="entry name" value="NAD(P)-binding Rossmann-like Domain"/>
    <property type="match status" value="1"/>
</dbReference>
<dbReference type="SMART" id="SM00829">
    <property type="entry name" value="PKS_ER"/>
    <property type="match status" value="1"/>
</dbReference>
<protein>
    <submittedName>
        <fullName evidence="4">Zn-dependent oxidoreductase</fullName>
    </submittedName>
</protein>
<dbReference type="Gene3D" id="3.90.180.10">
    <property type="entry name" value="Medium-chain alcohol dehydrogenases, catalytic domain"/>
    <property type="match status" value="1"/>
</dbReference>
<dbReference type="SUPFAM" id="SSF50129">
    <property type="entry name" value="GroES-like"/>
    <property type="match status" value="1"/>
</dbReference>
<proteinExistence type="predicted"/>
<dbReference type="InterPro" id="IPR020843">
    <property type="entry name" value="ER"/>
</dbReference>
<evidence type="ECO:0000313" key="5">
    <source>
        <dbReference type="Proteomes" id="UP000054804"/>
    </source>
</evidence>
<dbReference type="PANTHER" id="PTHR48106">
    <property type="entry name" value="QUINONE OXIDOREDUCTASE PIG3-RELATED"/>
    <property type="match status" value="1"/>
</dbReference>
<reference evidence="4 5" key="1">
    <citation type="submission" date="2015-12" db="EMBL/GenBank/DDBJ databases">
        <title>Draft genome sequence of Streptomyces silvensis ATCC 53525, a producer of novel hormone antagonists.</title>
        <authorList>
            <person name="Johnston C.W."/>
            <person name="Li Y."/>
            <person name="Magarvey N.A."/>
        </authorList>
    </citation>
    <scope>NUCLEOTIDE SEQUENCE [LARGE SCALE GENOMIC DNA]</scope>
    <source>
        <strain evidence="4 5">ATCC 53525</strain>
    </source>
</reference>
<evidence type="ECO:0000256" key="1">
    <source>
        <dbReference type="ARBA" id="ARBA00022857"/>
    </source>
</evidence>
<name>A0A0W7WWY9_9ACTN</name>